<keyword evidence="7" id="KW-0067">ATP-binding</keyword>
<dbReference type="PROSITE" id="PS50011">
    <property type="entry name" value="PROTEIN_KINASE_DOM"/>
    <property type="match status" value="1"/>
</dbReference>
<dbReference type="Pfam" id="PF08263">
    <property type="entry name" value="LRRNT_2"/>
    <property type="match status" value="1"/>
</dbReference>
<dbReference type="InterPro" id="IPR032675">
    <property type="entry name" value="LRR_dom_sf"/>
</dbReference>
<dbReference type="InterPro" id="IPR013210">
    <property type="entry name" value="LRR_N_plant-typ"/>
</dbReference>
<evidence type="ECO:0000256" key="2">
    <source>
        <dbReference type="ARBA" id="ARBA00022614"/>
    </source>
</evidence>
<evidence type="ECO:0000259" key="9">
    <source>
        <dbReference type="PROSITE" id="PS50011"/>
    </source>
</evidence>
<keyword evidence="11" id="KW-1185">Reference proteome</keyword>
<keyword evidence="10" id="KW-0808">Transferase</keyword>
<name>A0AAD8H5X1_9APIA</name>
<feature type="transmembrane region" description="Helical" evidence="8">
    <location>
        <begin position="251"/>
        <end position="275"/>
    </location>
</feature>
<dbReference type="GO" id="GO:0016020">
    <property type="term" value="C:membrane"/>
    <property type="evidence" value="ECO:0007669"/>
    <property type="project" value="UniProtKB-SubCell"/>
</dbReference>
<evidence type="ECO:0000313" key="11">
    <source>
        <dbReference type="Proteomes" id="UP001237642"/>
    </source>
</evidence>
<dbReference type="PANTHER" id="PTHR48007:SF64">
    <property type="entry name" value="POLLEN RECEPTOR-LIKE KINASE 1"/>
    <property type="match status" value="1"/>
</dbReference>
<dbReference type="InterPro" id="IPR046959">
    <property type="entry name" value="PRK1-6/SRF4-like"/>
</dbReference>
<reference evidence="10" key="1">
    <citation type="submission" date="2023-02" db="EMBL/GenBank/DDBJ databases">
        <title>Genome of toxic invasive species Heracleum sosnowskyi carries increased number of genes despite the absence of recent whole-genome duplications.</title>
        <authorList>
            <person name="Schelkunov M."/>
            <person name="Shtratnikova V."/>
            <person name="Makarenko M."/>
            <person name="Klepikova A."/>
            <person name="Omelchenko D."/>
            <person name="Novikova G."/>
            <person name="Obukhova E."/>
            <person name="Bogdanov V."/>
            <person name="Penin A."/>
            <person name="Logacheva M."/>
        </authorList>
    </citation>
    <scope>NUCLEOTIDE SEQUENCE</scope>
    <source>
        <strain evidence="10">Hsosn_3</strain>
        <tissue evidence="10">Leaf</tissue>
    </source>
</reference>
<comment type="subcellular location">
    <subcellularLocation>
        <location evidence="1">Membrane</location>
    </subcellularLocation>
</comment>
<evidence type="ECO:0000313" key="10">
    <source>
        <dbReference type="EMBL" id="KAK1361089.1"/>
    </source>
</evidence>
<reference evidence="10" key="2">
    <citation type="submission" date="2023-05" db="EMBL/GenBank/DDBJ databases">
        <authorList>
            <person name="Schelkunov M.I."/>
        </authorList>
    </citation>
    <scope>NUCLEOTIDE SEQUENCE</scope>
    <source>
        <strain evidence="10">Hsosn_3</strain>
        <tissue evidence="10">Leaf</tissue>
    </source>
</reference>
<dbReference type="PANTHER" id="PTHR48007">
    <property type="entry name" value="LEUCINE-RICH REPEAT RECEPTOR-LIKE PROTEIN KINASE PXC1"/>
    <property type="match status" value="1"/>
</dbReference>
<sequence>MPLITKVNHHDQHILRPQGVLIACAILLILCRSSLSDASSESEILQKFKASLSNNNALSSWNDSKPPCPTGNWAGVYCLNNIVWGLKLQYIGLKGNLKVEMLKELRGLRTISVMHNELEGDFPDFRAVSSLKSVYVSYNNFSGEIKADAFLGMFSLKRFHAAHNQFMGPIPVSLTVSPRLIDLRLENNKFRGEIPNFQQKNLKSFNVANNQLEGPIPDNLVNISATSFTGNTNLCGRPLGSCGIMVSKLPVAIIVVSVVAAVAALAAIVVAFVILRQRRLSTQLENATNTVGPTSSSMTEANKKSTASTAITDLDNMEQGRSLVTSGSATYKRSVSKSNGVQNSMKLTFLREDRPKFKLSNLLRASAEILGSGMFGSTYKADLGDGSSRGGKSPSSAVVVKRYRKMNNVGREDFQEHMRRLGKFRHPNLLPLVAYYYRKEEKLLVSDYVANGSLAFHLHGGSNSLDWGKRLRIVKGVAQGLVYLYKELHSLVAPHGHLKSANVVLNEAWEPVLTDYALSPIVNQEDAQDLMLVYKSPEYKQLGRITKKTDIWTLGILILEILTGRFPANTIQQGKGAKESVDSATWVESLVKEDENWKDKVFDKDMMMNIKGKEEEQEMIKLLKIGLACCEIDVEARLDINEVVERIENVREPDHYSLLRNDHHHSTSKDDDFYSSYASEGDMRSCRGLSDDFS</sequence>
<comment type="caution">
    <text evidence="10">The sequence shown here is derived from an EMBL/GenBank/DDBJ whole genome shotgun (WGS) entry which is preliminary data.</text>
</comment>
<organism evidence="10 11">
    <name type="scientific">Heracleum sosnowskyi</name>
    <dbReference type="NCBI Taxonomy" id="360622"/>
    <lineage>
        <taxon>Eukaryota</taxon>
        <taxon>Viridiplantae</taxon>
        <taxon>Streptophyta</taxon>
        <taxon>Embryophyta</taxon>
        <taxon>Tracheophyta</taxon>
        <taxon>Spermatophyta</taxon>
        <taxon>Magnoliopsida</taxon>
        <taxon>eudicotyledons</taxon>
        <taxon>Gunneridae</taxon>
        <taxon>Pentapetalae</taxon>
        <taxon>asterids</taxon>
        <taxon>campanulids</taxon>
        <taxon>Apiales</taxon>
        <taxon>Apiaceae</taxon>
        <taxon>Apioideae</taxon>
        <taxon>apioid superclade</taxon>
        <taxon>Tordylieae</taxon>
        <taxon>Tordyliinae</taxon>
        <taxon>Heracleum</taxon>
    </lineage>
</organism>
<evidence type="ECO:0000256" key="8">
    <source>
        <dbReference type="SAM" id="Phobius"/>
    </source>
</evidence>
<protein>
    <submittedName>
        <fullName evidence="10">Kinase protein with adenine nucleotide alpha hydrolases-like domain</fullName>
    </submittedName>
</protein>
<keyword evidence="4" id="KW-0677">Repeat</keyword>
<dbReference type="Proteomes" id="UP001237642">
    <property type="component" value="Unassembled WGS sequence"/>
</dbReference>
<dbReference type="InterPro" id="IPR011009">
    <property type="entry name" value="Kinase-like_dom_sf"/>
</dbReference>
<dbReference type="SUPFAM" id="SSF52058">
    <property type="entry name" value="L domain-like"/>
    <property type="match status" value="1"/>
</dbReference>
<evidence type="ECO:0000256" key="5">
    <source>
        <dbReference type="ARBA" id="ARBA00022989"/>
    </source>
</evidence>
<dbReference type="InterPro" id="IPR001611">
    <property type="entry name" value="Leu-rich_rpt"/>
</dbReference>
<dbReference type="SUPFAM" id="SSF56112">
    <property type="entry name" value="Protein kinase-like (PK-like)"/>
    <property type="match status" value="1"/>
</dbReference>
<dbReference type="GO" id="GO:0004672">
    <property type="term" value="F:protein kinase activity"/>
    <property type="evidence" value="ECO:0007669"/>
    <property type="project" value="InterPro"/>
</dbReference>
<keyword evidence="10" id="KW-0378">Hydrolase</keyword>
<dbReference type="Pfam" id="PF00560">
    <property type="entry name" value="LRR_1"/>
    <property type="match status" value="1"/>
</dbReference>
<keyword evidence="3 8" id="KW-0812">Transmembrane</keyword>
<dbReference type="InterPro" id="IPR000719">
    <property type="entry name" value="Prot_kinase_dom"/>
</dbReference>
<dbReference type="Gene3D" id="3.30.200.20">
    <property type="entry name" value="Phosphorylase Kinase, domain 1"/>
    <property type="match status" value="1"/>
</dbReference>
<evidence type="ECO:0000256" key="1">
    <source>
        <dbReference type="ARBA" id="ARBA00004370"/>
    </source>
</evidence>
<gene>
    <name evidence="10" type="ORF">POM88_045563</name>
</gene>
<keyword evidence="5 8" id="KW-1133">Transmembrane helix</keyword>
<dbReference type="Gene3D" id="1.10.510.10">
    <property type="entry name" value="Transferase(Phosphotransferase) domain 1"/>
    <property type="match status" value="1"/>
</dbReference>
<evidence type="ECO:0000256" key="4">
    <source>
        <dbReference type="ARBA" id="ARBA00022737"/>
    </source>
</evidence>
<dbReference type="InterPro" id="IPR001245">
    <property type="entry name" value="Ser-Thr/Tyr_kinase_cat_dom"/>
</dbReference>
<accession>A0AAD8H5X1</accession>
<proteinExistence type="predicted"/>
<evidence type="ECO:0000256" key="6">
    <source>
        <dbReference type="ARBA" id="ARBA00023136"/>
    </source>
</evidence>
<dbReference type="Gene3D" id="3.80.10.10">
    <property type="entry name" value="Ribonuclease Inhibitor"/>
    <property type="match status" value="2"/>
</dbReference>
<dbReference type="InterPro" id="IPR017441">
    <property type="entry name" value="Protein_kinase_ATP_BS"/>
</dbReference>
<evidence type="ECO:0000256" key="7">
    <source>
        <dbReference type="PROSITE-ProRule" id="PRU10141"/>
    </source>
</evidence>
<feature type="domain" description="Protein kinase" evidence="9">
    <location>
        <begin position="364"/>
        <end position="658"/>
    </location>
</feature>
<keyword evidence="7" id="KW-0547">Nucleotide-binding</keyword>
<dbReference type="GO" id="GO:0005524">
    <property type="term" value="F:ATP binding"/>
    <property type="evidence" value="ECO:0007669"/>
    <property type="project" value="UniProtKB-UniRule"/>
</dbReference>
<feature type="binding site" evidence="7">
    <location>
        <position position="401"/>
    </location>
    <ligand>
        <name>ATP</name>
        <dbReference type="ChEBI" id="CHEBI:30616"/>
    </ligand>
</feature>
<keyword evidence="10" id="KW-0418">Kinase</keyword>
<keyword evidence="6 8" id="KW-0472">Membrane</keyword>
<evidence type="ECO:0000256" key="3">
    <source>
        <dbReference type="ARBA" id="ARBA00022692"/>
    </source>
</evidence>
<dbReference type="Pfam" id="PF07714">
    <property type="entry name" value="PK_Tyr_Ser-Thr"/>
    <property type="match status" value="1"/>
</dbReference>
<dbReference type="EMBL" id="JAUIZM010000010">
    <property type="protein sequence ID" value="KAK1361089.1"/>
    <property type="molecule type" value="Genomic_DNA"/>
</dbReference>
<dbReference type="PROSITE" id="PS00107">
    <property type="entry name" value="PROTEIN_KINASE_ATP"/>
    <property type="match status" value="1"/>
</dbReference>
<dbReference type="AlphaFoldDB" id="A0AAD8H5X1"/>
<dbReference type="GO" id="GO:0016787">
    <property type="term" value="F:hydrolase activity"/>
    <property type="evidence" value="ECO:0007669"/>
    <property type="project" value="UniProtKB-KW"/>
</dbReference>
<keyword evidence="2" id="KW-0433">Leucine-rich repeat</keyword>